<name>A0A1I1AJW8_9PSEU</name>
<comment type="subcellular location">
    <subcellularLocation>
        <location evidence="1">Membrane</location>
    </subcellularLocation>
</comment>
<dbReference type="GO" id="GO:0016020">
    <property type="term" value="C:membrane"/>
    <property type="evidence" value="ECO:0007669"/>
    <property type="project" value="UniProtKB-SubCell"/>
</dbReference>
<accession>A0A1I1AJW8</accession>
<gene>
    <name evidence="5" type="ORF">SAMN05216266_109236</name>
</gene>
<evidence type="ECO:0000256" key="4">
    <source>
        <dbReference type="SAM" id="Phobius"/>
    </source>
</evidence>
<dbReference type="PANTHER" id="PTHR37042">
    <property type="entry name" value="OUTER MEMBRANE PROTEIN RV1973"/>
    <property type="match status" value="1"/>
</dbReference>
<dbReference type="PANTHER" id="PTHR37042:SF4">
    <property type="entry name" value="OUTER MEMBRANE PROTEIN RV1973"/>
    <property type="match status" value="1"/>
</dbReference>
<evidence type="ECO:0000256" key="3">
    <source>
        <dbReference type="SAM" id="MobiDB-lite"/>
    </source>
</evidence>
<dbReference type="AlphaFoldDB" id="A0A1I1AJW8"/>
<protein>
    <submittedName>
        <fullName evidence="5">Mce-associated membrane protein</fullName>
    </submittedName>
</protein>
<keyword evidence="2 4" id="KW-0472">Membrane</keyword>
<reference evidence="6" key="1">
    <citation type="submission" date="2016-10" db="EMBL/GenBank/DDBJ databases">
        <authorList>
            <person name="Varghese N."/>
            <person name="Submissions S."/>
        </authorList>
    </citation>
    <scope>NUCLEOTIDE SEQUENCE [LARGE SCALE GENOMIC DNA]</scope>
    <source>
        <strain evidence="6">CGMCC 4.3568</strain>
    </source>
</reference>
<keyword evidence="4" id="KW-1133">Transmembrane helix</keyword>
<sequence length="193" mass="20403">MDTDTEAGAGGQAAERETRRDAAERGRRATVLAVLAVVVVLATVTAVWSGLRAAELTSGDPAGNAAFVDDAATAEVREQVGTAVKALFSYDYSNLARTERAAESLLVGDAVVQYEASFAAAREQATEQKLVRTTTIRSAGVRELRGDSARLLVFLDQQTLRTEKNEQTSSAAVLDVVATRSGGDWRIASLSAL</sequence>
<proteinExistence type="predicted"/>
<dbReference type="EMBL" id="FOKG01000009">
    <property type="protein sequence ID" value="SFB38217.1"/>
    <property type="molecule type" value="Genomic_DNA"/>
</dbReference>
<evidence type="ECO:0000313" key="5">
    <source>
        <dbReference type="EMBL" id="SFB38217.1"/>
    </source>
</evidence>
<organism evidence="5 6">
    <name type="scientific">Amycolatopsis marina</name>
    <dbReference type="NCBI Taxonomy" id="490629"/>
    <lineage>
        <taxon>Bacteria</taxon>
        <taxon>Bacillati</taxon>
        <taxon>Actinomycetota</taxon>
        <taxon>Actinomycetes</taxon>
        <taxon>Pseudonocardiales</taxon>
        <taxon>Pseudonocardiaceae</taxon>
        <taxon>Amycolatopsis</taxon>
    </lineage>
</organism>
<evidence type="ECO:0000256" key="1">
    <source>
        <dbReference type="ARBA" id="ARBA00004370"/>
    </source>
</evidence>
<evidence type="ECO:0000313" key="6">
    <source>
        <dbReference type="Proteomes" id="UP000243799"/>
    </source>
</evidence>
<dbReference type="RefSeq" id="WP_425425541.1">
    <property type="nucleotide sequence ID" value="NZ_FOKG01000009.1"/>
</dbReference>
<keyword evidence="4" id="KW-0812">Transmembrane</keyword>
<dbReference type="Proteomes" id="UP000243799">
    <property type="component" value="Unassembled WGS sequence"/>
</dbReference>
<feature type="region of interest" description="Disordered" evidence="3">
    <location>
        <begin position="1"/>
        <end position="22"/>
    </location>
</feature>
<keyword evidence="6" id="KW-1185">Reference proteome</keyword>
<feature type="transmembrane region" description="Helical" evidence="4">
    <location>
        <begin position="29"/>
        <end position="51"/>
    </location>
</feature>
<dbReference type="STRING" id="490629.SAMN05216266_109236"/>
<evidence type="ECO:0000256" key="2">
    <source>
        <dbReference type="ARBA" id="ARBA00023136"/>
    </source>
</evidence>